<keyword evidence="2" id="KW-1185">Reference proteome</keyword>
<protein>
    <submittedName>
        <fullName evidence="1">Uncharacterized protein</fullName>
    </submittedName>
</protein>
<reference evidence="1" key="2">
    <citation type="submission" date="2023-06" db="EMBL/GenBank/DDBJ databases">
        <authorList>
            <person name="Ma L."/>
            <person name="Liu K.-W."/>
            <person name="Li Z."/>
            <person name="Hsiao Y.-Y."/>
            <person name="Qi Y."/>
            <person name="Fu T."/>
            <person name="Tang G."/>
            <person name="Zhang D."/>
            <person name="Sun W.-H."/>
            <person name="Liu D.-K."/>
            <person name="Li Y."/>
            <person name="Chen G.-Z."/>
            <person name="Liu X.-D."/>
            <person name="Liao X.-Y."/>
            <person name="Jiang Y.-T."/>
            <person name="Yu X."/>
            <person name="Hao Y."/>
            <person name="Huang J."/>
            <person name="Zhao X.-W."/>
            <person name="Ke S."/>
            <person name="Chen Y.-Y."/>
            <person name="Wu W.-L."/>
            <person name="Hsu J.-L."/>
            <person name="Lin Y.-F."/>
            <person name="Huang M.-D."/>
            <person name="Li C.-Y."/>
            <person name="Huang L."/>
            <person name="Wang Z.-W."/>
            <person name="Zhao X."/>
            <person name="Zhong W.-Y."/>
            <person name="Peng D.-H."/>
            <person name="Ahmad S."/>
            <person name="Lan S."/>
            <person name="Zhang J.-S."/>
            <person name="Tsai W.-C."/>
            <person name="Van De Peer Y."/>
            <person name="Liu Z.-J."/>
        </authorList>
    </citation>
    <scope>NUCLEOTIDE SEQUENCE</scope>
    <source>
        <strain evidence="1">CP</strain>
        <tissue evidence="1">Leaves</tissue>
    </source>
</reference>
<comment type="caution">
    <text evidence="1">The sequence shown here is derived from an EMBL/GenBank/DDBJ whole genome shotgun (WGS) entry which is preliminary data.</text>
</comment>
<accession>A0AAV9DZZ5</accession>
<sequence length="60" mass="6808">MGGTDIDKMKGGSHFDLRSLLRSEFKKRGQNATQLVFPLKAVVLKPQHNLFVYARSMVNM</sequence>
<evidence type="ECO:0000313" key="2">
    <source>
        <dbReference type="Proteomes" id="UP001180020"/>
    </source>
</evidence>
<organism evidence="1 2">
    <name type="scientific">Acorus calamus</name>
    <name type="common">Sweet flag</name>
    <dbReference type="NCBI Taxonomy" id="4465"/>
    <lineage>
        <taxon>Eukaryota</taxon>
        <taxon>Viridiplantae</taxon>
        <taxon>Streptophyta</taxon>
        <taxon>Embryophyta</taxon>
        <taxon>Tracheophyta</taxon>
        <taxon>Spermatophyta</taxon>
        <taxon>Magnoliopsida</taxon>
        <taxon>Liliopsida</taxon>
        <taxon>Acoraceae</taxon>
        <taxon>Acorus</taxon>
    </lineage>
</organism>
<name>A0AAV9DZZ5_ACOCL</name>
<dbReference type="AlphaFoldDB" id="A0AAV9DZZ5"/>
<gene>
    <name evidence="1" type="ORF">QJS10_CPA10g01140</name>
</gene>
<proteinExistence type="predicted"/>
<dbReference type="Proteomes" id="UP001180020">
    <property type="component" value="Unassembled WGS sequence"/>
</dbReference>
<evidence type="ECO:0000313" key="1">
    <source>
        <dbReference type="EMBL" id="KAK1306168.1"/>
    </source>
</evidence>
<reference evidence="1" key="1">
    <citation type="journal article" date="2023" name="Nat. Commun.">
        <title>Diploid and tetraploid genomes of Acorus and the evolution of monocots.</title>
        <authorList>
            <person name="Ma L."/>
            <person name="Liu K.W."/>
            <person name="Li Z."/>
            <person name="Hsiao Y.Y."/>
            <person name="Qi Y."/>
            <person name="Fu T."/>
            <person name="Tang G.D."/>
            <person name="Zhang D."/>
            <person name="Sun W.H."/>
            <person name="Liu D.K."/>
            <person name="Li Y."/>
            <person name="Chen G.Z."/>
            <person name="Liu X.D."/>
            <person name="Liao X.Y."/>
            <person name="Jiang Y.T."/>
            <person name="Yu X."/>
            <person name="Hao Y."/>
            <person name="Huang J."/>
            <person name="Zhao X.W."/>
            <person name="Ke S."/>
            <person name="Chen Y.Y."/>
            <person name="Wu W.L."/>
            <person name="Hsu J.L."/>
            <person name="Lin Y.F."/>
            <person name="Huang M.D."/>
            <person name="Li C.Y."/>
            <person name="Huang L."/>
            <person name="Wang Z.W."/>
            <person name="Zhao X."/>
            <person name="Zhong W.Y."/>
            <person name="Peng D.H."/>
            <person name="Ahmad S."/>
            <person name="Lan S."/>
            <person name="Zhang J.S."/>
            <person name="Tsai W.C."/>
            <person name="Van de Peer Y."/>
            <person name="Liu Z.J."/>
        </authorList>
    </citation>
    <scope>NUCLEOTIDE SEQUENCE</scope>
    <source>
        <strain evidence="1">CP</strain>
    </source>
</reference>
<dbReference type="EMBL" id="JAUJYO010000010">
    <property type="protein sequence ID" value="KAK1306168.1"/>
    <property type="molecule type" value="Genomic_DNA"/>
</dbReference>